<dbReference type="Proteomes" id="UP001358586">
    <property type="component" value="Chromosome 6"/>
</dbReference>
<evidence type="ECO:0000313" key="3">
    <source>
        <dbReference type="Proteomes" id="UP001358586"/>
    </source>
</evidence>
<name>A0ABR0PM62_GOSAR</name>
<sequence>MHFWPSDRSYVGAFQWILGANLASAPTNPALVNQGLPLEHLQALGSKEFSKNVEMFDELVKRAKAVEETLIESPQYVVTKSSKRKFDGASGRPPKRGNDNHSSSRGTRHGSQPS</sequence>
<feature type="region of interest" description="Disordered" evidence="1">
    <location>
        <begin position="81"/>
        <end position="114"/>
    </location>
</feature>
<dbReference type="EMBL" id="JARKNE010000006">
    <property type="protein sequence ID" value="KAK5825404.1"/>
    <property type="molecule type" value="Genomic_DNA"/>
</dbReference>
<protein>
    <submittedName>
        <fullName evidence="2">Uncharacterized protein</fullName>
    </submittedName>
</protein>
<organism evidence="2 3">
    <name type="scientific">Gossypium arboreum</name>
    <name type="common">Tree cotton</name>
    <name type="synonym">Gossypium nanking</name>
    <dbReference type="NCBI Taxonomy" id="29729"/>
    <lineage>
        <taxon>Eukaryota</taxon>
        <taxon>Viridiplantae</taxon>
        <taxon>Streptophyta</taxon>
        <taxon>Embryophyta</taxon>
        <taxon>Tracheophyta</taxon>
        <taxon>Spermatophyta</taxon>
        <taxon>Magnoliopsida</taxon>
        <taxon>eudicotyledons</taxon>
        <taxon>Gunneridae</taxon>
        <taxon>Pentapetalae</taxon>
        <taxon>rosids</taxon>
        <taxon>malvids</taxon>
        <taxon>Malvales</taxon>
        <taxon>Malvaceae</taxon>
        <taxon>Malvoideae</taxon>
        <taxon>Gossypium</taxon>
    </lineage>
</organism>
<accession>A0ABR0PM62</accession>
<reference evidence="2 3" key="1">
    <citation type="submission" date="2023-03" db="EMBL/GenBank/DDBJ databases">
        <title>WGS of Gossypium arboreum.</title>
        <authorList>
            <person name="Yu D."/>
        </authorList>
    </citation>
    <scope>NUCLEOTIDE SEQUENCE [LARGE SCALE GENOMIC DNA]</scope>
    <source>
        <tissue evidence="2">Leaf</tissue>
    </source>
</reference>
<evidence type="ECO:0000256" key="1">
    <source>
        <dbReference type="SAM" id="MobiDB-lite"/>
    </source>
</evidence>
<comment type="caution">
    <text evidence="2">The sequence shown here is derived from an EMBL/GenBank/DDBJ whole genome shotgun (WGS) entry which is preliminary data.</text>
</comment>
<keyword evidence="3" id="KW-1185">Reference proteome</keyword>
<feature type="compositionally biased region" description="Polar residues" evidence="1">
    <location>
        <begin position="100"/>
        <end position="114"/>
    </location>
</feature>
<gene>
    <name evidence="2" type="ORF">PVK06_020234</name>
</gene>
<proteinExistence type="predicted"/>
<evidence type="ECO:0000313" key="2">
    <source>
        <dbReference type="EMBL" id="KAK5825404.1"/>
    </source>
</evidence>